<dbReference type="PANTHER" id="PTHR11049:SF24">
    <property type="entry name" value="CYTOSOLIC ACYL COENZYME A THIOESTER HYDROLASE"/>
    <property type="match status" value="1"/>
</dbReference>
<reference evidence="5 6" key="1">
    <citation type="journal article" date="2015" name="Genome Announc.">
        <title>Expanding the biotechnology potential of lactobacilli through comparative genomics of 213 strains and associated genera.</title>
        <authorList>
            <person name="Sun Z."/>
            <person name="Harris H.M."/>
            <person name="McCann A."/>
            <person name="Guo C."/>
            <person name="Argimon S."/>
            <person name="Zhang W."/>
            <person name="Yang X."/>
            <person name="Jeffery I.B."/>
            <person name="Cooney J.C."/>
            <person name="Kagawa T.F."/>
            <person name="Liu W."/>
            <person name="Song Y."/>
            <person name="Salvetti E."/>
            <person name="Wrobel A."/>
            <person name="Rasinkangas P."/>
            <person name="Parkhill J."/>
            <person name="Rea M.C."/>
            <person name="O'Sullivan O."/>
            <person name="Ritari J."/>
            <person name="Douillard F.P."/>
            <person name="Paul Ross R."/>
            <person name="Yang R."/>
            <person name="Briner A.E."/>
            <person name="Felis G.E."/>
            <person name="de Vos W.M."/>
            <person name="Barrangou R."/>
            <person name="Klaenhammer T.R."/>
            <person name="Caufield P.W."/>
            <person name="Cui Y."/>
            <person name="Zhang H."/>
            <person name="O'Toole P.W."/>
        </authorList>
    </citation>
    <scope>NUCLEOTIDE SEQUENCE [LARGE SCALE GENOMIC DNA]</scope>
    <source>
        <strain evidence="5 6">DSM 20515</strain>
    </source>
</reference>
<dbReference type="GO" id="GO:0005829">
    <property type="term" value="C:cytosol"/>
    <property type="evidence" value="ECO:0007669"/>
    <property type="project" value="TreeGrafter"/>
</dbReference>
<comment type="similarity">
    <text evidence="1">Belongs to the acyl coenzyme A hydrolase family.</text>
</comment>
<dbReference type="RefSeq" id="WP_056996663.1">
    <property type="nucleotide sequence ID" value="NZ_AYYR01000043.1"/>
</dbReference>
<dbReference type="Gene3D" id="3.10.129.10">
    <property type="entry name" value="Hotdog Thioesterase"/>
    <property type="match status" value="1"/>
</dbReference>
<feature type="domain" description="HotDog ACOT-type" evidence="4">
    <location>
        <begin position="9"/>
        <end position="121"/>
    </location>
</feature>
<name>A0A0R2B9N1_SECCO</name>
<dbReference type="GO" id="GO:0009062">
    <property type="term" value="P:fatty acid catabolic process"/>
    <property type="evidence" value="ECO:0007669"/>
    <property type="project" value="TreeGrafter"/>
</dbReference>
<dbReference type="GO" id="GO:0006637">
    <property type="term" value="P:acyl-CoA metabolic process"/>
    <property type="evidence" value="ECO:0007669"/>
    <property type="project" value="TreeGrafter"/>
</dbReference>
<keyword evidence="2 3" id="KW-0378">Hydrolase</keyword>
<dbReference type="PATRIC" id="fig|1423733.4.peg.2117"/>
<accession>A0A0R2B9N1</accession>
<evidence type="ECO:0000313" key="5">
    <source>
        <dbReference type="EMBL" id="KRM75863.1"/>
    </source>
</evidence>
<dbReference type="Proteomes" id="UP000051845">
    <property type="component" value="Unassembled WGS sequence"/>
</dbReference>
<dbReference type="AlphaFoldDB" id="A0A0R2B9N1"/>
<evidence type="ECO:0000256" key="1">
    <source>
        <dbReference type="ARBA" id="ARBA00010458"/>
    </source>
</evidence>
<comment type="caution">
    <text evidence="5">The sequence shown here is derived from an EMBL/GenBank/DDBJ whole genome shotgun (WGS) entry which is preliminary data.</text>
</comment>
<dbReference type="InterPro" id="IPR006683">
    <property type="entry name" value="Thioestr_dom"/>
</dbReference>
<dbReference type="SUPFAM" id="SSF54637">
    <property type="entry name" value="Thioesterase/thiol ester dehydrase-isomerase"/>
    <property type="match status" value="1"/>
</dbReference>
<dbReference type="PANTHER" id="PTHR11049">
    <property type="entry name" value="ACYL COENZYME A THIOESTER HYDROLASE"/>
    <property type="match status" value="1"/>
</dbReference>
<sequence length="173" mass="18980">MTTEKMTCRATRSLINHRVFLADINEHGTVFGGRTLALIDDSSSVSAARVSKQIQVTAAMDHMQFVKPFAVPETMIIDSYVTGTSKRSMEVFVKAVGEDLTTGKRFLGFTCFVTFVTAASPADPTLPIIVPETAEEKFLCAGYEARVQERKAGRATEKETLSHIELGAPEFKK</sequence>
<evidence type="ECO:0000313" key="6">
    <source>
        <dbReference type="Proteomes" id="UP000051845"/>
    </source>
</evidence>
<dbReference type="Pfam" id="PF03061">
    <property type="entry name" value="4HBT"/>
    <property type="match status" value="1"/>
</dbReference>
<gene>
    <name evidence="5" type="ORF">FC82_GL002014</name>
</gene>
<dbReference type="PROSITE" id="PS51770">
    <property type="entry name" value="HOTDOG_ACOT"/>
    <property type="match status" value="1"/>
</dbReference>
<dbReference type="InterPro" id="IPR033120">
    <property type="entry name" value="HOTDOG_ACOT"/>
</dbReference>
<dbReference type="InterPro" id="IPR029069">
    <property type="entry name" value="HotDog_dom_sf"/>
</dbReference>
<proteinExistence type="inferred from homology"/>
<evidence type="ECO:0000256" key="3">
    <source>
        <dbReference type="PROSITE-ProRule" id="PRU01106"/>
    </source>
</evidence>
<evidence type="ECO:0000256" key="2">
    <source>
        <dbReference type="ARBA" id="ARBA00022801"/>
    </source>
</evidence>
<evidence type="ECO:0000259" key="4">
    <source>
        <dbReference type="PROSITE" id="PS51770"/>
    </source>
</evidence>
<organism evidence="5 6">
    <name type="scientific">Secundilactobacillus collinoides DSM 20515 = JCM 1123</name>
    <dbReference type="NCBI Taxonomy" id="1423733"/>
    <lineage>
        <taxon>Bacteria</taxon>
        <taxon>Bacillati</taxon>
        <taxon>Bacillota</taxon>
        <taxon>Bacilli</taxon>
        <taxon>Lactobacillales</taxon>
        <taxon>Lactobacillaceae</taxon>
        <taxon>Secundilactobacillus</taxon>
    </lineage>
</organism>
<dbReference type="GO" id="GO:0052816">
    <property type="term" value="F:long-chain fatty acyl-CoA hydrolase activity"/>
    <property type="evidence" value="ECO:0007669"/>
    <property type="project" value="TreeGrafter"/>
</dbReference>
<dbReference type="InterPro" id="IPR040170">
    <property type="entry name" value="Cytosol_ACT"/>
</dbReference>
<dbReference type="STRING" id="33960.TY91_13035"/>
<dbReference type="EMBL" id="AYYR01000043">
    <property type="protein sequence ID" value="KRM75863.1"/>
    <property type="molecule type" value="Genomic_DNA"/>
</dbReference>
<dbReference type="CDD" id="cd03442">
    <property type="entry name" value="BFIT_BACH"/>
    <property type="match status" value="1"/>
</dbReference>
<protein>
    <submittedName>
        <fullName evidence="5">Acyl-CoA thioester hydrolase</fullName>
    </submittedName>
</protein>